<keyword evidence="1" id="KW-0430">Lectin</keyword>
<evidence type="ECO:0000313" key="7">
    <source>
        <dbReference type="Proteomes" id="UP000694419"/>
    </source>
</evidence>
<dbReference type="GO" id="GO:0030246">
    <property type="term" value="F:carbohydrate binding"/>
    <property type="evidence" value="ECO:0007669"/>
    <property type="project" value="UniProtKB-KW"/>
</dbReference>
<keyword evidence="2" id="KW-1015">Disulfide bond</keyword>
<dbReference type="InterPro" id="IPR016187">
    <property type="entry name" value="CTDL_fold"/>
</dbReference>
<dbReference type="PROSITE" id="PS50041">
    <property type="entry name" value="C_TYPE_LECTIN_2"/>
    <property type="match status" value="1"/>
</dbReference>
<evidence type="ECO:0000256" key="3">
    <source>
        <dbReference type="ARBA" id="ARBA00023180"/>
    </source>
</evidence>
<dbReference type="Gene3D" id="3.10.100.10">
    <property type="entry name" value="Mannose-Binding Protein A, subunit A"/>
    <property type="match status" value="1"/>
</dbReference>
<feature type="domain" description="C-type lectin" evidence="5">
    <location>
        <begin position="70"/>
        <end position="183"/>
    </location>
</feature>
<keyword evidence="7" id="KW-1185">Reference proteome</keyword>
<dbReference type="Proteomes" id="UP000694419">
    <property type="component" value="Unplaced"/>
</dbReference>
<dbReference type="InterPro" id="IPR016186">
    <property type="entry name" value="C-type_lectin-like/link_sf"/>
</dbReference>
<dbReference type="InterPro" id="IPR001304">
    <property type="entry name" value="C-type_lectin-like"/>
</dbReference>
<reference evidence="6" key="1">
    <citation type="submission" date="2025-08" db="UniProtKB">
        <authorList>
            <consortium name="Ensembl"/>
        </authorList>
    </citation>
    <scope>IDENTIFICATION</scope>
</reference>
<dbReference type="Ensembl" id="ENSCPGT00000001410.1">
    <property type="protein sequence ID" value="ENSCPGP00000001268.1"/>
    <property type="gene ID" value="ENSCPGG00000000962.1"/>
</dbReference>
<feature type="compositionally biased region" description="Basic residues" evidence="4">
    <location>
        <begin position="19"/>
        <end position="34"/>
    </location>
</feature>
<dbReference type="PANTHER" id="PTHR46490">
    <property type="entry name" value="C-TYPE LECTIN DOMAIN FAMILY 12 MEMBER A-RELATED"/>
    <property type="match status" value="1"/>
</dbReference>
<accession>A0A8C3J321</accession>
<feature type="compositionally biased region" description="Basic and acidic residues" evidence="4">
    <location>
        <begin position="1"/>
        <end position="18"/>
    </location>
</feature>
<dbReference type="InterPro" id="IPR052309">
    <property type="entry name" value="C-type_Lectin_Domain_Fam1"/>
</dbReference>
<protein>
    <recommendedName>
        <fullName evidence="5">C-type lectin domain-containing protein</fullName>
    </recommendedName>
</protein>
<name>A0A8C3J321_9CHAR</name>
<evidence type="ECO:0000256" key="1">
    <source>
        <dbReference type="ARBA" id="ARBA00022734"/>
    </source>
</evidence>
<feature type="region of interest" description="Disordered" evidence="4">
    <location>
        <begin position="1"/>
        <end position="34"/>
    </location>
</feature>
<proteinExistence type="predicted"/>
<evidence type="ECO:0000256" key="2">
    <source>
        <dbReference type="ARBA" id="ARBA00023157"/>
    </source>
</evidence>
<dbReference type="AlphaFoldDB" id="A0A8C3J321"/>
<evidence type="ECO:0000256" key="4">
    <source>
        <dbReference type="SAM" id="MobiDB-lite"/>
    </source>
</evidence>
<dbReference type="PANTHER" id="PTHR46490:SF6">
    <property type="entry name" value="ASIALOGLYCOPROTEIN RECEPTOR 1-LIKE-RELATED"/>
    <property type="match status" value="1"/>
</dbReference>
<reference evidence="6" key="2">
    <citation type="submission" date="2025-09" db="UniProtKB">
        <authorList>
            <consortium name="Ensembl"/>
        </authorList>
    </citation>
    <scope>IDENTIFICATION</scope>
</reference>
<sequence length="200" mass="22851">KEAQVKDNVSMEKTEQKREGKKQKGKKVGRKRKVPREAPTLSHLFPSGKWLDMYDCFAGCPRCPEQWVAYRGSCYSFSKEKKDWNSSQQSCREQGAHLLVISDLVKVIFFSLSVSNYTLCILMWPEQPLFCWCLVLWYAVACVGWTKFQIQRASSSPSLDCVWLQGANIGAAWCGGYKFCICEKVVDPAAVEQVSYLDRH</sequence>
<dbReference type="SUPFAM" id="SSF56436">
    <property type="entry name" value="C-type lectin-like"/>
    <property type="match status" value="1"/>
</dbReference>
<evidence type="ECO:0000259" key="5">
    <source>
        <dbReference type="PROSITE" id="PS50041"/>
    </source>
</evidence>
<evidence type="ECO:0000313" key="6">
    <source>
        <dbReference type="Ensembl" id="ENSCPGP00000001268.1"/>
    </source>
</evidence>
<organism evidence="6 7">
    <name type="scientific">Calidris pygmaea</name>
    <name type="common">Spoon-billed sandpiper</name>
    <dbReference type="NCBI Taxonomy" id="425635"/>
    <lineage>
        <taxon>Eukaryota</taxon>
        <taxon>Metazoa</taxon>
        <taxon>Chordata</taxon>
        <taxon>Craniata</taxon>
        <taxon>Vertebrata</taxon>
        <taxon>Euteleostomi</taxon>
        <taxon>Archelosauria</taxon>
        <taxon>Archosauria</taxon>
        <taxon>Dinosauria</taxon>
        <taxon>Saurischia</taxon>
        <taxon>Theropoda</taxon>
        <taxon>Coelurosauria</taxon>
        <taxon>Aves</taxon>
        <taxon>Neognathae</taxon>
        <taxon>Neoaves</taxon>
        <taxon>Charadriiformes</taxon>
        <taxon>Scolopacidae</taxon>
        <taxon>Calidris</taxon>
    </lineage>
</organism>
<keyword evidence="3" id="KW-0325">Glycoprotein</keyword>